<dbReference type="RefSeq" id="WP_103701920.1">
    <property type="nucleotide sequence ID" value="NZ_PQGA01000001.1"/>
</dbReference>
<feature type="transmembrane region" description="Helical" evidence="1">
    <location>
        <begin position="12"/>
        <end position="32"/>
    </location>
</feature>
<dbReference type="OrthoDB" id="9115088at2"/>
<name>A0A2S4MMH8_9BURK</name>
<keyword evidence="1" id="KW-1133">Transmembrane helix</keyword>
<keyword evidence="1" id="KW-0812">Transmembrane</keyword>
<protein>
    <recommendedName>
        <fullName evidence="4">Glucosyltransferase GtrII-like protein</fullName>
    </recommendedName>
</protein>
<dbReference type="Proteomes" id="UP000237381">
    <property type="component" value="Unassembled WGS sequence"/>
</dbReference>
<evidence type="ECO:0000313" key="2">
    <source>
        <dbReference type="EMBL" id="POR55952.1"/>
    </source>
</evidence>
<comment type="caution">
    <text evidence="2">The sequence shown here is derived from an EMBL/GenBank/DDBJ whole genome shotgun (WGS) entry which is preliminary data.</text>
</comment>
<accession>A0A2S4MMH8</accession>
<feature type="transmembrane region" description="Helical" evidence="1">
    <location>
        <begin position="161"/>
        <end position="187"/>
    </location>
</feature>
<feature type="transmembrane region" description="Helical" evidence="1">
    <location>
        <begin position="73"/>
        <end position="106"/>
    </location>
</feature>
<sequence length="456" mass="49626">MDNAIATRSNGIVILLPMVAVLLFVMNATPYVPLQDYNEWVYQGFITSQLLHGHLSDRFLVALFPVPNSAVQVLLALLCAVMPAAIAAQVLASLYVVAAATLAWLLSMKIAPAQNGGLCFLLLICVYFNSPFWNGYMNYQLGILLFSVWLLLDPAARRKPLWVFAFTIAAFFTHAMIWASLMLLVAIDALRQRQIPLVLRPLAAWPALASLGLFGWYAACKHTPMMPDPHANAGLLHAVGYKLYTLAKLGPYHNFAYAGDARDAFHMALYYLGCAVNFAFAAALVYLLWGAFARPLLLRGGWRTASPEQLGALALIVVSLSMPAVIADLVNPGERVMYPALLLALSSLRGERAAQAARMARWLALAIVVLVASALGLAANGARLLPDPSAADMWSSRTPPFFLSRPGAYHDVQSILNGEASVRKVAFETGYLFNRQPATHAPTQVRTEDQTQSAAD</sequence>
<reference evidence="2 3" key="1">
    <citation type="submission" date="2018-01" db="EMBL/GenBank/DDBJ databases">
        <title>Genomic Encyclopedia of Type Strains, Phase III (KMG-III): the genomes of soil and plant-associated and newly described type strains.</title>
        <authorList>
            <person name="Whitman W."/>
        </authorList>
    </citation>
    <scope>NUCLEOTIDE SEQUENCE [LARGE SCALE GENOMIC DNA]</scope>
    <source>
        <strain evidence="2 3">JCM 18070</strain>
    </source>
</reference>
<evidence type="ECO:0000256" key="1">
    <source>
        <dbReference type="SAM" id="Phobius"/>
    </source>
</evidence>
<feature type="transmembrane region" description="Helical" evidence="1">
    <location>
        <begin position="136"/>
        <end position="152"/>
    </location>
</feature>
<dbReference type="AlphaFoldDB" id="A0A2S4MMH8"/>
<dbReference type="EMBL" id="PQGA01000001">
    <property type="protein sequence ID" value="POR55952.1"/>
    <property type="molecule type" value="Genomic_DNA"/>
</dbReference>
<feature type="transmembrane region" description="Helical" evidence="1">
    <location>
        <begin position="268"/>
        <end position="289"/>
    </location>
</feature>
<keyword evidence="1" id="KW-0472">Membrane</keyword>
<feature type="transmembrane region" description="Helical" evidence="1">
    <location>
        <begin position="359"/>
        <end position="379"/>
    </location>
</feature>
<evidence type="ECO:0008006" key="4">
    <source>
        <dbReference type="Google" id="ProtNLM"/>
    </source>
</evidence>
<feature type="transmembrane region" description="Helical" evidence="1">
    <location>
        <begin position="113"/>
        <end position="130"/>
    </location>
</feature>
<feature type="transmembrane region" description="Helical" evidence="1">
    <location>
        <begin position="199"/>
        <end position="219"/>
    </location>
</feature>
<evidence type="ECO:0000313" key="3">
    <source>
        <dbReference type="Proteomes" id="UP000237381"/>
    </source>
</evidence>
<gene>
    <name evidence="2" type="ORF">B0G62_101348</name>
</gene>
<organism evidence="2 3">
    <name type="scientific">Paraburkholderia eburnea</name>
    <dbReference type="NCBI Taxonomy" id="1189126"/>
    <lineage>
        <taxon>Bacteria</taxon>
        <taxon>Pseudomonadati</taxon>
        <taxon>Pseudomonadota</taxon>
        <taxon>Betaproteobacteria</taxon>
        <taxon>Burkholderiales</taxon>
        <taxon>Burkholderiaceae</taxon>
        <taxon>Paraburkholderia</taxon>
    </lineage>
</organism>
<proteinExistence type="predicted"/>
<keyword evidence="3" id="KW-1185">Reference proteome</keyword>
<feature type="transmembrane region" description="Helical" evidence="1">
    <location>
        <begin position="309"/>
        <end position="330"/>
    </location>
</feature>